<dbReference type="KEGG" id="tet:TTHERM_000151349"/>
<evidence type="ECO:0000313" key="2">
    <source>
        <dbReference type="Proteomes" id="UP000009168"/>
    </source>
</evidence>
<dbReference type="AlphaFoldDB" id="W7X6N0"/>
<evidence type="ECO:0000313" key="1">
    <source>
        <dbReference type="EMBL" id="EWS73042.1"/>
    </source>
</evidence>
<reference evidence="2" key="1">
    <citation type="journal article" date="2006" name="PLoS Biol.">
        <title>Macronuclear genome sequence of the ciliate Tetrahymena thermophila, a model eukaryote.</title>
        <authorList>
            <person name="Eisen J.A."/>
            <person name="Coyne R.S."/>
            <person name="Wu M."/>
            <person name="Wu D."/>
            <person name="Thiagarajan M."/>
            <person name="Wortman J.R."/>
            <person name="Badger J.H."/>
            <person name="Ren Q."/>
            <person name="Amedeo P."/>
            <person name="Jones K.M."/>
            <person name="Tallon L.J."/>
            <person name="Delcher A.L."/>
            <person name="Salzberg S.L."/>
            <person name="Silva J.C."/>
            <person name="Haas B.J."/>
            <person name="Majoros W.H."/>
            <person name="Farzad M."/>
            <person name="Carlton J.M."/>
            <person name="Smith R.K. Jr."/>
            <person name="Garg J."/>
            <person name="Pearlman R.E."/>
            <person name="Karrer K.M."/>
            <person name="Sun L."/>
            <person name="Manning G."/>
            <person name="Elde N.C."/>
            <person name="Turkewitz A.P."/>
            <person name="Asai D.J."/>
            <person name="Wilkes D.E."/>
            <person name="Wang Y."/>
            <person name="Cai H."/>
            <person name="Collins K."/>
            <person name="Stewart B.A."/>
            <person name="Lee S.R."/>
            <person name="Wilamowska K."/>
            <person name="Weinberg Z."/>
            <person name="Ruzzo W.L."/>
            <person name="Wloga D."/>
            <person name="Gaertig J."/>
            <person name="Frankel J."/>
            <person name="Tsao C.-C."/>
            <person name="Gorovsky M.A."/>
            <person name="Keeling P.J."/>
            <person name="Waller R.F."/>
            <person name="Patron N.J."/>
            <person name="Cherry J.M."/>
            <person name="Stover N.A."/>
            <person name="Krieger C.J."/>
            <person name="del Toro C."/>
            <person name="Ryder H.F."/>
            <person name="Williamson S.C."/>
            <person name="Barbeau R.A."/>
            <person name="Hamilton E.P."/>
            <person name="Orias E."/>
        </authorList>
    </citation>
    <scope>NUCLEOTIDE SEQUENCE [LARGE SCALE GENOMIC DNA]</scope>
    <source>
        <strain evidence="2">SB210</strain>
    </source>
</reference>
<dbReference type="InParanoid" id="W7X6N0"/>
<dbReference type="GeneID" id="24437559"/>
<dbReference type="RefSeq" id="XP_012654439.1">
    <property type="nucleotide sequence ID" value="XM_012798985.1"/>
</dbReference>
<organism evidence="1 2">
    <name type="scientific">Tetrahymena thermophila (strain SB210)</name>
    <dbReference type="NCBI Taxonomy" id="312017"/>
    <lineage>
        <taxon>Eukaryota</taxon>
        <taxon>Sar</taxon>
        <taxon>Alveolata</taxon>
        <taxon>Ciliophora</taxon>
        <taxon>Intramacronucleata</taxon>
        <taxon>Oligohymenophorea</taxon>
        <taxon>Hymenostomatida</taxon>
        <taxon>Tetrahymenina</taxon>
        <taxon>Tetrahymenidae</taxon>
        <taxon>Tetrahymena</taxon>
    </lineage>
</organism>
<dbReference type="EMBL" id="GG662603">
    <property type="protein sequence ID" value="EWS73042.1"/>
    <property type="molecule type" value="Genomic_DNA"/>
</dbReference>
<protein>
    <submittedName>
        <fullName evidence="1">Uncharacterized protein</fullName>
    </submittedName>
</protein>
<sequence>MIKLESTLVLKHRKCQIKLINQSQSIKNSQKKNGNSKPYYNQQENYKQFNLFYLQFFFLSYIRINKNINKKGKITEQKEMPNIQSQIKHTVNNHKKLQINNCKKRKQDIDIVIHALKNLYLFFIII</sequence>
<name>W7X6N0_TETTS</name>
<dbReference type="Proteomes" id="UP000009168">
    <property type="component" value="Unassembled WGS sequence"/>
</dbReference>
<keyword evidence="2" id="KW-1185">Reference proteome</keyword>
<gene>
    <name evidence="1" type="ORF">TTHERM_000151349</name>
</gene>
<proteinExistence type="predicted"/>
<accession>W7X6N0</accession>